<reference evidence="2 3" key="1">
    <citation type="submission" date="2013-03" db="EMBL/GenBank/DDBJ databases">
        <title>Salinisphaera dokdonensis CL-ES53 Genome Sequencing.</title>
        <authorList>
            <person name="Li C."/>
            <person name="Lai Q."/>
            <person name="Shao Z."/>
        </authorList>
    </citation>
    <scope>NUCLEOTIDE SEQUENCE [LARGE SCALE GENOMIC DNA]</scope>
    <source>
        <strain evidence="2 3">CL-ES53</strain>
    </source>
</reference>
<dbReference type="Proteomes" id="UP001460888">
    <property type="component" value="Unassembled WGS sequence"/>
</dbReference>
<dbReference type="EMBL" id="APND01000002">
    <property type="protein sequence ID" value="MES1928858.1"/>
    <property type="molecule type" value="Genomic_DNA"/>
</dbReference>
<dbReference type="InterPro" id="IPR013762">
    <property type="entry name" value="Integrase-like_cat_sf"/>
</dbReference>
<protein>
    <submittedName>
        <fullName evidence="2">Phage integrase family protein</fullName>
    </submittedName>
</protein>
<dbReference type="InterPro" id="IPR011010">
    <property type="entry name" value="DNA_brk_join_enz"/>
</dbReference>
<name>A0ABV2AZ08_9GAMM</name>
<sequence length="92" mass="10386">MGIHRNGRQLARLSGRAIDRIVKLRAEAARIDVSNIGAHSLRVGFLTEAGRRGISLTDAMEMSRHRTLRIAMDYYERGRLERNAAVDLLNDI</sequence>
<evidence type="ECO:0000313" key="3">
    <source>
        <dbReference type="Proteomes" id="UP001460888"/>
    </source>
</evidence>
<comment type="caution">
    <text evidence="2">The sequence shown here is derived from an EMBL/GenBank/DDBJ whole genome shotgun (WGS) entry which is preliminary data.</text>
</comment>
<keyword evidence="3" id="KW-1185">Reference proteome</keyword>
<evidence type="ECO:0000313" key="2">
    <source>
        <dbReference type="EMBL" id="MES1928858.1"/>
    </source>
</evidence>
<proteinExistence type="predicted"/>
<evidence type="ECO:0000256" key="1">
    <source>
        <dbReference type="ARBA" id="ARBA00023172"/>
    </source>
</evidence>
<keyword evidence="1" id="KW-0233">DNA recombination</keyword>
<gene>
    <name evidence="2" type="ORF">SADO_06377</name>
</gene>
<dbReference type="SUPFAM" id="SSF56349">
    <property type="entry name" value="DNA breaking-rejoining enzymes"/>
    <property type="match status" value="1"/>
</dbReference>
<accession>A0ABV2AZ08</accession>
<dbReference type="Gene3D" id="1.10.443.10">
    <property type="entry name" value="Intergrase catalytic core"/>
    <property type="match status" value="1"/>
</dbReference>
<organism evidence="2 3">
    <name type="scientific">Salinisphaera dokdonensis CL-ES53</name>
    <dbReference type="NCBI Taxonomy" id="1304272"/>
    <lineage>
        <taxon>Bacteria</taxon>
        <taxon>Pseudomonadati</taxon>
        <taxon>Pseudomonadota</taxon>
        <taxon>Gammaproteobacteria</taxon>
        <taxon>Salinisphaerales</taxon>
        <taxon>Salinisphaeraceae</taxon>
        <taxon>Salinisphaera</taxon>
    </lineage>
</organism>